<feature type="compositionally biased region" description="Basic and acidic residues" evidence="1">
    <location>
        <begin position="932"/>
        <end position="948"/>
    </location>
</feature>
<dbReference type="PANTHER" id="PTHR33870">
    <property type="entry name" value="CARDIOMYOPATHY-ASSOCIATED PROTEIN"/>
    <property type="match status" value="1"/>
</dbReference>
<reference evidence="3" key="1">
    <citation type="submission" date="2023-07" db="EMBL/GenBank/DDBJ databases">
        <title>draft genome sequence of fig (Ficus carica).</title>
        <authorList>
            <person name="Takahashi T."/>
            <person name="Nishimura K."/>
        </authorList>
    </citation>
    <scope>NUCLEOTIDE SEQUENCE</scope>
</reference>
<proteinExistence type="predicted"/>
<feature type="compositionally biased region" description="Polar residues" evidence="1">
    <location>
        <begin position="445"/>
        <end position="462"/>
    </location>
</feature>
<feature type="compositionally biased region" description="Low complexity" evidence="1">
    <location>
        <begin position="512"/>
        <end position="521"/>
    </location>
</feature>
<feature type="compositionally biased region" description="Basic and acidic residues" evidence="1">
    <location>
        <begin position="778"/>
        <end position="807"/>
    </location>
</feature>
<feature type="compositionally biased region" description="Basic and acidic residues" evidence="1">
    <location>
        <begin position="1044"/>
        <end position="1062"/>
    </location>
</feature>
<feature type="compositionally biased region" description="Polar residues" evidence="1">
    <location>
        <begin position="850"/>
        <end position="864"/>
    </location>
</feature>
<feature type="region of interest" description="Disordered" evidence="1">
    <location>
        <begin position="1161"/>
        <end position="1286"/>
    </location>
</feature>
<dbReference type="EMBL" id="BTGU01000001">
    <property type="protein sequence ID" value="GMN23843.1"/>
    <property type="molecule type" value="Genomic_DNA"/>
</dbReference>
<feature type="region of interest" description="Disordered" evidence="1">
    <location>
        <begin position="880"/>
        <end position="908"/>
    </location>
</feature>
<feature type="compositionally biased region" description="Basic and acidic residues" evidence="1">
    <location>
        <begin position="714"/>
        <end position="733"/>
    </location>
</feature>
<feature type="compositionally biased region" description="Acidic residues" evidence="1">
    <location>
        <begin position="500"/>
        <end position="511"/>
    </location>
</feature>
<keyword evidence="2" id="KW-0812">Transmembrane</keyword>
<evidence type="ECO:0000313" key="3">
    <source>
        <dbReference type="EMBL" id="GMN23843.1"/>
    </source>
</evidence>
<feature type="compositionally biased region" description="Polar residues" evidence="1">
    <location>
        <begin position="744"/>
        <end position="756"/>
    </location>
</feature>
<feature type="compositionally biased region" description="Polar residues" evidence="1">
    <location>
        <begin position="1199"/>
        <end position="1208"/>
    </location>
</feature>
<dbReference type="PANTHER" id="PTHR33870:SF16">
    <property type="entry name" value="PROTEIN, PUTATIVE-RELATED"/>
    <property type="match status" value="1"/>
</dbReference>
<keyword evidence="2" id="KW-0472">Membrane</keyword>
<keyword evidence="2" id="KW-1133">Transmembrane helix</keyword>
<keyword evidence="4" id="KW-1185">Reference proteome</keyword>
<comment type="caution">
    <text evidence="3">The sequence shown here is derived from an EMBL/GenBank/DDBJ whole genome shotgun (WGS) entry which is preliminary data.</text>
</comment>
<feature type="region of interest" description="Disordered" evidence="1">
    <location>
        <begin position="1034"/>
        <end position="1089"/>
    </location>
</feature>
<feature type="region of interest" description="Disordered" evidence="1">
    <location>
        <begin position="699"/>
        <end position="812"/>
    </location>
</feature>
<feature type="region of interest" description="Disordered" evidence="1">
    <location>
        <begin position="441"/>
        <end position="469"/>
    </location>
</feature>
<evidence type="ECO:0008006" key="5">
    <source>
        <dbReference type="Google" id="ProtNLM"/>
    </source>
</evidence>
<name>A0AA88CJP7_FICCA</name>
<dbReference type="Proteomes" id="UP001187192">
    <property type="component" value="Unassembled WGS sequence"/>
</dbReference>
<protein>
    <recommendedName>
        <fullName evidence="5">Cardiomyopathy-associated protein 5</fullName>
    </recommendedName>
</protein>
<sequence length="1286" mass="144483">MAINAEDILVCLWRFLRIFVTTSYICAQKHPFVSCFLLIFFLVYVFFNVLVYHFPFLICIAILLRFFWTSEHAIHDVKEEKENEKAKAIAKAKEEENQRKPLRISRSVDDARKNCESPSLRRQKSRRTRVKPKENNNVEWNNFAQVGKEENELLFPLSIDKGSWPFEHGETSATHYNVFQADEQRTVATECEVSKLDFTCSSTEIESRKSCGNGVALEAYKLEDIAEDEEEEEAYEGVNNKAVEWTEDDQKNLVDLGLSEIERNRRLESLIAKRRTRRLIKSQLEKSLIDLESVPPSSSSQMPAPIFVARSNPFESPTLANEIGGLQVPGSAPSILLPKQNPFDLPYDPLEERPNLMADSFTQEFTAVNQKEMMFCRHESFTLGPFQLDVEQDRRDSKFGTFFSSEKRAFDGLGCSRFKKPSGDHDALIEQLLDVGKSHIDHTPSVVQSGPQSTLRVPNSEMSKVEGDTQIKNDVISEEEILNDTESANQMDSISTITEVDTEPSVLEDSETTSSSSFEVSNRGEVSIGLEPTHGYDEDNNFRRSIPTIIEPHYDSSPTANDNRRMDDDHLYFREKHAVHTPSCSIASDLQVEVSEVSSTPLTIGNFSPTDVDSLSYDEENFDRTSYDDMSKLMEEAEIKLRGFSSSDALAPENRETTMQLAEKLAAHPFFEVLSETTELFAFNQKSLRCSGESLERNDGVKEAVGDTIDDIEDQGKHEEGDGGEKISNRQEIEENMAEPVEATESNSQREGNSENLAEYLSMESAQQIKGDADSETQYEKESTADAPKSIEAKDNSITVEERKDEQSLVESEVTCIDQKYEESIASSEHRESVVEEEVLVNSCSSSSSKAATIKQTTVDEISSSNIDKTRQIMVAPKFDMADELQGSSQEEQPPDDPSPIMPRNEILQEPFVQEKLMDEANTISNVSEPEIYDKFGTEKSETNEDPKEAAKTLFDIEVGSGSNENIENVMEELAEKSLSPPDKPIEENTVYDLVDSVTDIIDDEVEDQAKHEEGDGEEQLLLMQEIEENMPEPVAETELESNTNRKDYADLNLKGDRKTQTEQESATDAPKSIEAEDNSITIEERTDEHSLVENQFSCINQKFEEAVASTEHNEKIVGEEVIVNSSSSSSPTTATIEQIPVDEVSSSNLDQMVQIIDAPKFETEDVIQSSSQEDQPSDLESLIKPQNEEHMVEYSPTHDLQSINDLETLQEPFASEFTDEANTKVISSKREQVTEEESGIKKSESNKDANEEEKQAEAPFNPKAAEELLETPAETGSGSNEDIEN</sequence>
<feature type="compositionally biased region" description="Polar residues" evidence="1">
    <location>
        <begin position="1277"/>
        <end position="1286"/>
    </location>
</feature>
<feature type="compositionally biased region" description="Basic and acidic residues" evidence="1">
    <location>
        <begin position="1229"/>
        <end position="1257"/>
    </location>
</feature>
<feature type="transmembrane region" description="Helical" evidence="2">
    <location>
        <begin position="35"/>
        <end position="68"/>
    </location>
</feature>
<feature type="region of interest" description="Disordered" evidence="1">
    <location>
        <begin position="922"/>
        <end position="948"/>
    </location>
</feature>
<organism evidence="3 4">
    <name type="scientific">Ficus carica</name>
    <name type="common">Common fig</name>
    <dbReference type="NCBI Taxonomy" id="3494"/>
    <lineage>
        <taxon>Eukaryota</taxon>
        <taxon>Viridiplantae</taxon>
        <taxon>Streptophyta</taxon>
        <taxon>Embryophyta</taxon>
        <taxon>Tracheophyta</taxon>
        <taxon>Spermatophyta</taxon>
        <taxon>Magnoliopsida</taxon>
        <taxon>eudicotyledons</taxon>
        <taxon>Gunneridae</taxon>
        <taxon>Pentapetalae</taxon>
        <taxon>rosids</taxon>
        <taxon>fabids</taxon>
        <taxon>Rosales</taxon>
        <taxon>Moraceae</taxon>
        <taxon>Ficeae</taxon>
        <taxon>Ficus</taxon>
    </lineage>
</organism>
<gene>
    <name evidence="3" type="ORF">TIFTF001_000287</name>
</gene>
<feature type="region of interest" description="Disordered" evidence="1">
    <location>
        <begin position="845"/>
        <end position="864"/>
    </location>
</feature>
<evidence type="ECO:0000256" key="1">
    <source>
        <dbReference type="SAM" id="MobiDB-lite"/>
    </source>
</evidence>
<evidence type="ECO:0000256" key="2">
    <source>
        <dbReference type="SAM" id="Phobius"/>
    </source>
</evidence>
<evidence type="ECO:0000313" key="4">
    <source>
        <dbReference type="Proteomes" id="UP001187192"/>
    </source>
</evidence>
<feature type="region of interest" description="Disordered" evidence="1">
    <location>
        <begin position="500"/>
        <end position="540"/>
    </location>
</feature>
<accession>A0AA88CJP7</accession>